<proteinExistence type="predicted"/>
<evidence type="ECO:0008006" key="4">
    <source>
        <dbReference type="Google" id="ProtNLM"/>
    </source>
</evidence>
<dbReference type="AlphaFoldDB" id="A0A917ZPW7"/>
<evidence type="ECO:0000313" key="3">
    <source>
        <dbReference type="Proteomes" id="UP000599578"/>
    </source>
</evidence>
<keyword evidence="1" id="KW-0732">Signal</keyword>
<reference evidence="2 3" key="1">
    <citation type="journal article" date="2014" name="Int. J. Syst. Evol. Microbiol.">
        <title>Complete genome sequence of Corynebacterium casei LMG S-19264T (=DSM 44701T), isolated from a smear-ripened cheese.</title>
        <authorList>
            <consortium name="US DOE Joint Genome Institute (JGI-PGF)"/>
            <person name="Walter F."/>
            <person name="Albersmeier A."/>
            <person name="Kalinowski J."/>
            <person name="Ruckert C."/>
        </authorList>
    </citation>
    <scope>NUCLEOTIDE SEQUENCE [LARGE SCALE GENOMIC DNA]</scope>
    <source>
        <strain evidence="2 3">CGMCC 1.7286</strain>
    </source>
</reference>
<evidence type="ECO:0000313" key="2">
    <source>
        <dbReference type="EMBL" id="GGO89148.1"/>
    </source>
</evidence>
<dbReference type="RefSeq" id="WP_229722082.1">
    <property type="nucleotide sequence ID" value="NZ_BMLT01000021.1"/>
</dbReference>
<evidence type="ECO:0000256" key="1">
    <source>
        <dbReference type="SAM" id="SignalP"/>
    </source>
</evidence>
<dbReference type="Proteomes" id="UP000599578">
    <property type="component" value="Unassembled WGS sequence"/>
</dbReference>
<sequence length="128" mass="13603">MKDQRIKVRAAGLALAALIATGCATSNYSSGTDFNSASVARIQKGYTTEADLVRMFGQPYMKSPISATDEKWIYTYAEGSAKASYNLITSTVKTSGYQKTLDVLLSSGVVVNYTFTQGATPAAVGTSY</sequence>
<protein>
    <recommendedName>
        <fullName evidence="4">Lipoprotein SmpA/OmlA domain-containing protein</fullName>
    </recommendedName>
</protein>
<comment type="caution">
    <text evidence="2">The sequence shown here is derived from an EMBL/GenBank/DDBJ whole genome shotgun (WGS) entry which is preliminary data.</text>
</comment>
<organism evidence="2 3">
    <name type="scientific">Marinobacterium nitratireducens</name>
    <dbReference type="NCBI Taxonomy" id="518897"/>
    <lineage>
        <taxon>Bacteria</taxon>
        <taxon>Pseudomonadati</taxon>
        <taxon>Pseudomonadota</taxon>
        <taxon>Gammaproteobacteria</taxon>
        <taxon>Oceanospirillales</taxon>
        <taxon>Oceanospirillaceae</taxon>
        <taxon>Marinobacterium</taxon>
    </lineage>
</organism>
<dbReference type="PROSITE" id="PS51257">
    <property type="entry name" value="PROKAR_LIPOPROTEIN"/>
    <property type="match status" value="1"/>
</dbReference>
<name>A0A917ZPW7_9GAMM</name>
<feature type="signal peptide" evidence="1">
    <location>
        <begin position="1"/>
        <end position="26"/>
    </location>
</feature>
<gene>
    <name evidence="2" type="ORF">GCM10011348_46220</name>
</gene>
<keyword evidence="3" id="KW-1185">Reference proteome</keyword>
<feature type="chain" id="PRO_5037288609" description="Lipoprotein SmpA/OmlA domain-containing protein" evidence="1">
    <location>
        <begin position="27"/>
        <end position="128"/>
    </location>
</feature>
<dbReference type="EMBL" id="BMLT01000021">
    <property type="protein sequence ID" value="GGO89148.1"/>
    <property type="molecule type" value="Genomic_DNA"/>
</dbReference>
<accession>A0A917ZPW7</accession>